<dbReference type="AlphaFoldDB" id="A0AAW6HWB2"/>
<dbReference type="EMBL" id="JAJKGN010000002">
    <property type="protein sequence ID" value="MDC6408898.1"/>
    <property type="molecule type" value="Genomic_DNA"/>
</dbReference>
<dbReference type="Proteomes" id="UP001220702">
    <property type="component" value="Unassembled WGS sequence"/>
</dbReference>
<protein>
    <submittedName>
        <fullName evidence="1">Uncharacterized protein</fullName>
    </submittedName>
</protein>
<organism evidence="1 2">
    <name type="scientific">Xylella fastidiosa subsp. multiplex</name>
    <dbReference type="NCBI Taxonomy" id="644357"/>
    <lineage>
        <taxon>Bacteria</taxon>
        <taxon>Pseudomonadati</taxon>
        <taxon>Pseudomonadota</taxon>
        <taxon>Gammaproteobacteria</taxon>
        <taxon>Lysobacterales</taxon>
        <taxon>Lysobacteraceae</taxon>
        <taxon>Xylella</taxon>
    </lineage>
</organism>
<gene>
    <name evidence="1" type="ORF">LOK82_09780</name>
</gene>
<accession>A0AAW6HWB2</accession>
<reference evidence="1" key="1">
    <citation type="submission" date="2021-11" db="EMBL/GenBank/DDBJ databases">
        <authorList>
            <person name="Denance N."/>
            <person name="Briand M."/>
            <person name="Dupas E."/>
            <person name="Durand K."/>
            <person name="Legendre B."/>
            <person name="Cunty A."/>
            <person name="Donnadieu C."/>
            <person name="Lopez Roques C."/>
            <person name="Cesbron S."/>
            <person name="Jacques M.A."/>
        </authorList>
    </citation>
    <scope>NUCLEOTIDE SEQUENCE</scope>
    <source>
        <strain evidence="1">CFBP8070</strain>
    </source>
</reference>
<evidence type="ECO:0000313" key="2">
    <source>
        <dbReference type="Proteomes" id="UP001220702"/>
    </source>
</evidence>
<evidence type="ECO:0000313" key="1">
    <source>
        <dbReference type="EMBL" id="MDC6408898.1"/>
    </source>
</evidence>
<name>A0AAW6HWB2_XYLFS</name>
<comment type="caution">
    <text evidence="1">The sequence shown here is derived from an EMBL/GenBank/DDBJ whole genome shotgun (WGS) entry which is preliminary data.</text>
</comment>
<proteinExistence type="predicted"/>
<sequence>MAPQPNDAATSQGDLQAWLETNSPADCSNQGLQALLQNAWRDGVNNQRMKSTWRISDVCWSAHQRHARALSTLIVCDEIDGYERTDEGTGEPVVAARRDLWR</sequence>
<reference evidence="1" key="2">
    <citation type="journal article" date="2023" name="Commun. Biol.">
        <title>Suspicions of two bridgehead invasions of Xylella fastidiosa subsp. multiplex in France.</title>
        <authorList>
            <person name="Dupas E."/>
            <person name="Durand K."/>
            <person name="Rieux A."/>
            <person name="Briand M."/>
            <person name="Pruvost O."/>
            <person name="Cunty A."/>
            <person name="Denance N."/>
            <person name="Donnadieu C."/>
            <person name="Legendre B."/>
            <person name="Lopez-Roques C."/>
            <person name="Cesbron S."/>
            <person name="Ravigne V."/>
            <person name="Jacques M.A."/>
        </authorList>
    </citation>
    <scope>NUCLEOTIDE SEQUENCE</scope>
    <source>
        <strain evidence="1">CFBP8070</strain>
    </source>
</reference>